<dbReference type="EnsemblMetazoa" id="ENSAATROPT014474">
    <property type="protein sequence ID" value="ENSAATROPP013197"/>
    <property type="gene ID" value="ENSAATROPG011747"/>
</dbReference>
<evidence type="ECO:0000313" key="2">
    <source>
        <dbReference type="Proteomes" id="UP000075880"/>
    </source>
</evidence>
<protein>
    <submittedName>
        <fullName evidence="1">Uncharacterized protein</fullName>
    </submittedName>
</protein>
<dbReference type="Proteomes" id="UP000075880">
    <property type="component" value="Unassembled WGS sequence"/>
</dbReference>
<sequence length="83" mass="9459">MAFGACMLRDENLSDSQIRQALLWAQSGRMTEVNKSITIERLVGRENWSTWRFAVQTLLEVEDLWIAVEPIVKPDGTVEPVDP</sequence>
<keyword evidence="2" id="KW-1185">Reference proteome</keyword>
<dbReference type="AlphaFoldDB" id="A0AAG5DPK1"/>
<evidence type="ECO:0000313" key="1">
    <source>
        <dbReference type="EnsemblMetazoa" id="ENSAATROPP013197"/>
    </source>
</evidence>
<organism evidence="1 2">
    <name type="scientific">Anopheles atroparvus</name>
    <name type="common">European mosquito</name>
    <dbReference type="NCBI Taxonomy" id="41427"/>
    <lineage>
        <taxon>Eukaryota</taxon>
        <taxon>Metazoa</taxon>
        <taxon>Ecdysozoa</taxon>
        <taxon>Arthropoda</taxon>
        <taxon>Hexapoda</taxon>
        <taxon>Insecta</taxon>
        <taxon>Pterygota</taxon>
        <taxon>Neoptera</taxon>
        <taxon>Endopterygota</taxon>
        <taxon>Diptera</taxon>
        <taxon>Nematocera</taxon>
        <taxon>Culicoidea</taxon>
        <taxon>Culicidae</taxon>
        <taxon>Anophelinae</taxon>
        <taxon>Anopheles</taxon>
    </lineage>
</organism>
<accession>A0AAG5DPK1</accession>
<reference evidence="1" key="1">
    <citation type="submission" date="2024-04" db="UniProtKB">
        <authorList>
            <consortium name="EnsemblMetazoa"/>
        </authorList>
    </citation>
    <scope>IDENTIFICATION</scope>
    <source>
        <strain evidence="1">EBRO</strain>
    </source>
</reference>
<proteinExistence type="predicted"/>
<name>A0AAG5DPK1_ANOAO</name>